<dbReference type="AlphaFoldDB" id="A0A7X6BN56"/>
<organism evidence="1 2">
    <name type="scientific">Brevundimonas alba</name>
    <dbReference type="NCBI Taxonomy" id="74314"/>
    <lineage>
        <taxon>Bacteria</taxon>
        <taxon>Pseudomonadati</taxon>
        <taxon>Pseudomonadota</taxon>
        <taxon>Alphaproteobacteria</taxon>
        <taxon>Caulobacterales</taxon>
        <taxon>Caulobacteraceae</taxon>
        <taxon>Brevundimonas</taxon>
    </lineage>
</organism>
<reference evidence="1 2" key="1">
    <citation type="submission" date="2020-03" db="EMBL/GenBank/DDBJ databases">
        <title>Genomic Encyclopedia of Type Strains, Phase IV (KMG-IV): sequencing the most valuable type-strain genomes for metagenomic binning, comparative biology and taxonomic classification.</title>
        <authorList>
            <person name="Goeker M."/>
        </authorList>
    </citation>
    <scope>NUCLEOTIDE SEQUENCE [LARGE SCALE GENOMIC DNA]</scope>
    <source>
        <strain evidence="1 2">DSM 4736</strain>
    </source>
</reference>
<sequence>MAEGPDHRADEADGAPFSVVMPDAPGRFVFASPHSGDRYPDDMGMASGLESASLRSAEDALVDRLITPGMKGAALLFGRVGRAYVDLNRDPADLDPALVDGLQGAAASARTTAGYGVIPRLTGDGRALYDRQLSLDEARSRVERTHAPYHAALDDLMRAAHARCGEAVLVDWHSMPARATQGVGGARGPDVVLGDRHGSSCAAALTRRLRRSFEALGWRVALNQPYSGGWTTQAWARPSEGFHAVQIELNRALYLDEATLQPGPGWSRCAAGVARVIDDLLTDLPPLGQGASRA</sequence>
<dbReference type="Gene3D" id="3.40.630.40">
    <property type="entry name" value="Zn-dependent exopeptidases"/>
    <property type="match status" value="1"/>
</dbReference>
<dbReference type="RefSeq" id="WP_168045256.1">
    <property type="nucleotide sequence ID" value="NZ_JAATJM010000001.1"/>
</dbReference>
<dbReference type="GO" id="GO:0016787">
    <property type="term" value="F:hydrolase activity"/>
    <property type="evidence" value="ECO:0007669"/>
    <property type="project" value="UniProtKB-KW"/>
</dbReference>
<evidence type="ECO:0000313" key="2">
    <source>
        <dbReference type="Proteomes" id="UP000587415"/>
    </source>
</evidence>
<proteinExistence type="predicted"/>
<name>A0A7X6BN56_9CAUL</name>
<comment type="caution">
    <text evidence="1">The sequence shown here is derived from an EMBL/GenBank/DDBJ whole genome shotgun (WGS) entry which is preliminary data.</text>
</comment>
<keyword evidence="2" id="KW-1185">Reference proteome</keyword>
<keyword evidence="1" id="KW-0378">Hydrolase</keyword>
<dbReference type="InterPro" id="IPR007709">
    <property type="entry name" value="N-FG_amidohydro"/>
</dbReference>
<dbReference type="SUPFAM" id="SSF53187">
    <property type="entry name" value="Zn-dependent exopeptidases"/>
    <property type="match status" value="1"/>
</dbReference>
<evidence type="ECO:0000313" key="1">
    <source>
        <dbReference type="EMBL" id="NJC40370.1"/>
    </source>
</evidence>
<gene>
    <name evidence="1" type="ORF">GGQ87_000628</name>
</gene>
<accession>A0A7X6BN56</accession>
<protein>
    <submittedName>
        <fullName evidence="1">N-formylglutamate amidohydrolase</fullName>
    </submittedName>
</protein>
<dbReference type="Proteomes" id="UP000587415">
    <property type="component" value="Unassembled WGS sequence"/>
</dbReference>
<dbReference type="Pfam" id="PF05013">
    <property type="entry name" value="FGase"/>
    <property type="match status" value="1"/>
</dbReference>
<dbReference type="EMBL" id="JAATJM010000001">
    <property type="protein sequence ID" value="NJC40370.1"/>
    <property type="molecule type" value="Genomic_DNA"/>
</dbReference>